<protein>
    <submittedName>
        <fullName evidence="1">TetR/AcrR family transcriptional regulator</fullName>
    </submittedName>
</protein>
<dbReference type="AlphaFoldDB" id="A0A7G5DWX1"/>
<gene>
    <name evidence="1" type="ORF">HS960_00580</name>
</gene>
<dbReference type="Gene3D" id="1.10.357.10">
    <property type="entry name" value="Tetracycline Repressor, domain 2"/>
    <property type="match status" value="1"/>
</dbReference>
<keyword evidence="2" id="KW-1185">Reference proteome</keyword>
<dbReference type="InterPro" id="IPR009057">
    <property type="entry name" value="Homeodomain-like_sf"/>
</dbReference>
<organism evidence="1 2">
    <name type="scientific">Sphingobacterium paramultivorum</name>
    <dbReference type="NCBI Taxonomy" id="2886510"/>
    <lineage>
        <taxon>Bacteria</taxon>
        <taxon>Pseudomonadati</taxon>
        <taxon>Bacteroidota</taxon>
        <taxon>Sphingobacteriia</taxon>
        <taxon>Sphingobacteriales</taxon>
        <taxon>Sphingobacteriaceae</taxon>
        <taxon>Sphingobacterium</taxon>
    </lineage>
</organism>
<evidence type="ECO:0000313" key="2">
    <source>
        <dbReference type="Proteomes" id="UP000515450"/>
    </source>
</evidence>
<dbReference type="SUPFAM" id="SSF46689">
    <property type="entry name" value="Homeodomain-like"/>
    <property type="match status" value="1"/>
</dbReference>
<dbReference type="EMBL" id="CP058555">
    <property type="protein sequence ID" value="QMV66246.1"/>
    <property type="molecule type" value="Genomic_DNA"/>
</dbReference>
<evidence type="ECO:0000313" key="1">
    <source>
        <dbReference type="EMBL" id="QMV66246.1"/>
    </source>
</evidence>
<proteinExistence type="predicted"/>
<name>A0A7G5DWX1_9SPHI</name>
<sequence length="153" mass="17981">MEDNGFIRQAIEDLKPLLIDSGFQNLKLDAILTSLNISKTKFFRYFGSMGGIMELTVYHELSACYRSLALKIRQERNKEHVLYKIIAHRKKFIDNNPILHIYYATKKRFTRRFEPLKKAVVQNENDLLHGMLAQCFYSEADIAFFKQNITNEI</sequence>
<dbReference type="Proteomes" id="UP000515450">
    <property type="component" value="Chromosome"/>
</dbReference>
<dbReference type="RefSeq" id="WP_182330986.1">
    <property type="nucleotide sequence ID" value="NZ_CP058555.1"/>
</dbReference>
<accession>A0A7G5DWX1</accession>
<reference evidence="1 2" key="1">
    <citation type="journal article" date="2020" name="G3 (Bethesda)">
        <title>CeMbio - The Caenorhabditis elegans Microbiome Resource.</title>
        <authorList>
            <person name="Dirksen P."/>
            <person name="Assie A."/>
            <person name="Zimmermann J."/>
            <person name="Zhang F."/>
            <person name="Tietje A.M."/>
            <person name="Marsh S.A."/>
            <person name="Felix M.A."/>
            <person name="Shapira M."/>
            <person name="Kaleta C."/>
            <person name="Schulenburg H."/>
            <person name="Samuel B."/>
        </authorList>
    </citation>
    <scope>NUCLEOTIDE SEQUENCE [LARGE SCALE GENOMIC DNA]</scope>
    <source>
        <strain evidence="1 2">BIGb0170</strain>
    </source>
</reference>